<dbReference type="EMBL" id="NCSJ02000004">
    <property type="protein sequence ID" value="RFU35851.1"/>
    <property type="molecule type" value="Genomic_DNA"/>
</dbReference>
<evidence type="ECO:0000256" key="1">
    <source>
        <dbReference type="SAM" id="MobiDB-lite"/>
    </source>
</evidence>
<evidence type="ECO:0000313" key="2">
    <source>
        <dbReference type="EMBL" id="RFU35851.1"/>
    </source>
</evidence>
<reference evidence="2 3" key="1">
    <citation type="submission" date="2018-05" db="EMBL/GenBank/DDBJ databases">
        <title>Draft genome sequence of Scytalidium lignicola DSM 105466, a ubiquitous saprotrophic fungus.</title>
        <authorList>
            <person name="Buettner E."/>
            <person name="Gebauer A.M."/>
            <person name="Hofrichter M."/>
            <person name="Liers C."/>
            <person name="Kellner H."/>
        </authorList>
    </citation>
    <scope>NUCLEOTIDE SEQUENCE [LARGE SCALE GENOMIC DNA]</scope>
    <source>
        <strain evidence="2 3">DSM 105466</strain>
    </source>
</reference>
<feature type="non-terminal residue" evidence="2">
    <location>
        <position position="86"/>
    </location>
</feature>
<evidence type="ECO:0000313" key="3">
    <source>
        <dbReference type="Proteomes" id="UP000258309"/>
    </source>
</evidence>
<feature type="region of interest" description="Disordered" evidence="1">
    <location>
        <begin position="1"/>
        <end position="35"/>
    </location>
</feature>
<accession>A0A3E2HS82</accession>
<comment type="caution">
    <text evidence="2">The sequence shown here is derived from an EMBL/GenBank/DDBJ whole genome shotgun (WGS) entry which is preliminary data.</text>
</comment>
<gene>
    <name evidence="2" type="ORF">B7463_g492</name>
</gene>
<name>A0A3E2HS82_SCYLI</name>
<keyword evidence="3" id="KW-1185">Reference proteome</keyword>
<organism evidence="2 3">
    <name type="scientific">Scytalidium lignicola</name>
    <name type="common">Hyphomycete</name>
    <dbReference type="NCBI Taxonomy" id="5539"/>
    <lineage>
        <taxon>Eukaryota</taxon>
        <taxon>Fungi</taxon>
        <taxon>Dikarya</taxon>
        <taxon>Ascomycota</taxon>
        <taxon>Pezizomycotina</taxon>
        <taxon>Leotiomycetes</taxon>
        <taxon>Leotiomycetes incertae sedis</taxon>
        <taxon>Scytalidium</taxon>
    </lineage>
</organism>
<feature type="region of interest" description="Disordered" evidence="1">
    <location>
        <begin position="53"/>
        <end position="86"/>
    </location>
</feature>
<sequence length="86" mass="9390">MGLQVAGTCAALESQETERRDRSWAGLPDTIGPRVLEDHESTGRRIAVAMTRKVKTSQPNQHGGRCSHEKKKVPPPVRTRLTAACA</sequence>
<dbReference type="Proteomes" id="UP000258309">
    <property type="component" value="Unassembled WGS sequence"/>
</dbReference>
<proteinExistence type="predicted"/>
<dbReference type="AlphaFoldDB" id="A0A3E2HS82"/>
<feature type="non-terminal residue" evidence="2">
    <location>
        <position position="1"/>
    </location>
</feature>
<protein>
    <submittedName>
        <fullName evidence="2">Uncharacterized protein</fullName>
    </submittedName>
</protein>